<organism evidence="2">
    <name type="scientific">Ostreococcus tauri</name>
    <name type="common">Marine green alga</name>
    <dbReference type="NCBI Taxonomy" id="70448"/>
    <lineage>
        <taxon>Eukaryota</taxon>
        <taxon>Viridiplantae</taxon>
        <taxon>Chlorophyta</taxon>
        <taxon>Mamiellophyceae</taxon>
        <taxon>Mamiellales</taxon>
        <taxon>Bathycoccaceae</taxon>
        <taxon>Ostreococcus</taxon>
    </lineage>
</organism>
<evidence type="ECO:0000313" key="2">
    <source>
        <dbReference type="EMBL" id="OUS48460.1"/>
    </source>
</evidence>
<feature type="compositionally biased region" description="Basic and acidic residues" evidence="1">
    <location>
        <begin position="79"/>
        <end position="96"/>
    </location>
</feature>
<evidence type="ECO:0000256" key="1">
    <source>
        <dbReference type="SAM" id="MobiDB-lite"/>
    </source>
</evidence>
<dbReference type="EMBL" id="KZ155774">
    <property type="protein sequence ID" value="OUS48460.1"/>
    <property type="molecule type" value="Genomic_DNA"/>
</dbReference>
<proteinExistence type="predicted"/>
<name>A0A1Y5IFX2_OSTTA</name>
<sequence length="140" mass="15485">MITTSQSFSAAPSSASPAYPFTCAAVFTCETSAATPGRIHLHQQPARLPDPTRGAEHRHLVPTGPARDSRGRARALSQHRAEHRASNRAAGTDRGERKTRKIPRASPSIVHRRRVAFRSIDRSNKEHYARSGRREENNSV</sequence>
<accession>A0A1Y5IFX2</accession>
<dbReference type="Proteomes" id="UP000195557">
    <property type="component" value="Unassembled WGS sequence"/>
</dbReference>
<reference evidence="2" key="1">
    <citation type="submission" date="2017-04" db="EMBL/GenBank/DDBJ databases">
        <title>Population genomics of picophytoplankton unveils novel chromosome hypervariability.</title>
        <authorList>
            <consortium name="DOE Joint Genome Institute"/>
            <person name="Blanc-Mathieu R."/>
            <person name="Krasovec M."/>
            <person name="Hebrard M."/>
            <person name="Yau S."/>
            <person name="Desgranges E."/>
            <person name="Martin J."/>
            <person name="Schackwitz W."/>
            <person name="Kuo A."/>
            <person name="Salin G."/>
            <person name="Donnadieu C."/>
            <person name="Desdevises Y."/>
            <person name="Sanchez-Ferandin S."/>
            <person name="Moreau H."/>
            <person name="Rivals E."/>
            <person name="Grigoriev I.V."/>
            <person name="Grimsley N."/>
            <person name="Eyre-Walker A."/>
            <person name="Piganeau G."/>
        </authorList>
    </citation>
    <scope>NUCLEOTIDE SEQUENCE [LARGE SCALE GENOMIC DNA]</scope>
    <source>
        <strain evidence="2">RCC 1115</strain>
    </source>
</reference>
<feature type="compositionally biased region" description="Basic and acidic residues" evidence="1">
    <location>
        <begin position="119"/>
        <end position="140"/>
    </location>
</feature>
<dbReference type="AlphaFoldDB" id="A0A1Y5IFX2"/>
<feature type="region of interest" description="Disordered" evidence="1">
    <location>
        <begin position="38"/>
        <end position="140"/>
    </location>
</feature>
<gene>
    <name evidence="2" type="ORF">BE221DRAFT_69135</name>
</gene>
<protein>
    <submittedName>
        <fullName evidence="2">Uncharacterized protein</fullName>
    </submittedName>
</protein>